<evidence type="ECO:0000256" key="7">
    <source>
        <dbReference type="ARBA" id="ARBA00038889"/>
    </source>
</evidence>
<organism evidence="10 11">
    <name type="scientific">Vermiconidia calcicola</name>
    <dbReference type="NCBI Taxonomy" id="1690605"/>
    <lineage>
        <taxon>Eukaryota</taxon>
        <taxon>Fungi</taxon>
        <taxon>Dikarya</taxon>
        <taxon>Ascomycota</taxon>
        <taxon>Pezizomycotina</taxon>
        <taxon>Dothideomycetes</taxon>
        <taxon>Dothideomycetidae</taxon>
        <taxon>Mycosphaerellales</taxon>
        <taxon>Extremaceae</taxon>
        <taxon>Vermiconidia</taxon>
    </lineage>
</organism>
<dbReference type="Pfam" id="PF04909">
    <property type="entry name" value="Amidohydro_2"/>
    <property type="match status" value="1"/>
</dbReference>
<feature type="domain" description="Amidohydrolase-related" evidence="9">
    <location>
        <begin position="10"/>
        <end position="248"/>
    </location>
</feature>
<evidence type="ECO:0000256" key="6">
    <source>
        <dbReference type="ARBA" id="ARBA00036832"/>
    </source>
</evidence>
<dbReference type="GO" id="GO:0019748">
    <property type="term" value="P:secondary metabolic process"/>
    <property type="evidence" value="ECO:0007669"/>
    <property type="project" value="TreeGrafter"/>
</dbReference>
<evidence type="ECO:0000256" key="3">
    <source>
        <dbReference type="ARBA" id="ARBA00022793"/>
    </source>
</evidence>
<evidence type="ECO:0000256" key="2">
    <source>
        <dbReference type="ARBA" id="ARBA00022723"/>
    </source>
</evidence>
<evidence type="ECO:0000313" key="11">
    <source>
        <dbReference type="Proteomes" id="UP001345827"/>
    </source>
</evidence>
<dbReference type="InterPro" id="IPR032465">
    <property type="entry name" value="ACMSD"/>
</dbReference>
<protein>
    <recommendedName>
        <fullName evidence="7">6-methylsalicylate decarboxylase</fullName>
        <ecNumber evidence="7">4.1.1.52</ecNumber>
    </recommendedName>
</protein>
<evidence type="ECO:0000256" key="1">
    <source>
        <dbReference type="ARBA" id="ARBA00005871"/>
    </source>
</evidence>
<proteinExistence type="inferred from homology"/>
<accession>A0AAV9PQT5</accession>
<dbReference type="GO" id="GO:0046872">
    <property type="term" value="F:metal ion binding"/>
    <property type="evidence" value="ECO:0007669"/>
    <property type="project" value="UniProtKB-KW"/>
</dbReference>
<dbReference type="GO" id="GO:0016787">
    <property type="term" value="F:hydrolase activity"/>
    <property type="evidence" value="ECO:0007669"/>
    <property type="project" value="InterPro"/>
</dbReference>
<comment type="caution">
    <text evidence="10">The sequence shown here is derived from an EMBL/GenBank/DDBJ whole genome shotgun (WGS) entry which is preliminary data.</text>
</comment>
<dbReference type="InterPro" id="IPR032466">
    <property type="entry name" value="Metal_Hydrolase"/>
</dbReference>
<gene>
    <name evidence="10" type="ORF">LTR25_010985</name>
</gene>
<dbReference type="GO" id="GO:0047596">
    <property type="term" value="F:6-methylsalicylate decarboxylase activity"/>
    <property type="evidence" value="ECO:0007669"/>
    <property type="project" value="UniProtKB-EC"/>
</dbReference>
<reference evidence="10 11" key="1">
    <citation type="submission" date="2023-06" db="EMBL/GenBank/DDBJ databases">
        <title>Black Yeasts Isolated from many extreme environments.</title>
        <authorList>
            <person name="Coleine C."/>
            <person name="Stajich J.E."/>
            <person name="Selbmann L."/>
        </authorList>
    </citation>
    <scope>NUCLEOTIDE SEQUENCE [LARGE SCALE GENOMIC DNA]</scope>
    <source>
        <strain evidence="10 11">CCFEE 5887</strain>
    </source>
</reference>
<dbReference type="PANTHER" id="PTHR21240">
    <property type="entry name" value="2-AMINO-3-CARBOXYLMUCONATE-6-SEMIALDEHYDE DECARBOXYLASE"/>
    <property type="match status" value="1"/>
</dbReference>
<comment type="catalytic activity">
    <reaction evidence="6">
        <text>6-methylsalicylate + H(+) = 3-methylphenol + CO2</text>
        <dbReference type="Rhea" id="RHEA:23112"/>
        <dbReference type="ChEBI" id="CHEBI:15378"/>
        <dbReference type="ChEBI" id="CHEBI:16526"/>
        <dbReference type="ChEBI" id="CHEBI:17231"/>
        <dbReference type="ChEBI" id="CHEBI:36658"/>
        <dbReference type="EC" id="4.1.1.52"/>
    </reaction>
    <physiologicalReaction direction="left-to-right" evidence="6">
        <dbReference type="Rhea" id="RHEA:23113"/>
    </physiologicalReaction>
</comment>
<dbReference type="Proteomes" id="UP001345827">
    <property type="component" value="Unassembled WGS sequence"/>
</dbReference>
<dbReference type="Gene3D" id="3.20.20.140">
    <property type="entry name" value="Metal-dependent hydrolases"/>
    <property type="match status" value="1"/>
</dbReference>
<dbReference type="GO" id="GO:0005829">
    <property type="term" value="C:cytosol"/>
    <property type="evidence" value="ECO:0007669"/>
    <property type="project" value="TreeGrafter"/>
</dbReference>
<keyword evidence="11" id="KW-1185">Reference proteome</keyword>
<evidence type="ECO:0000256" key="4">
    <source>
        <dbReference type="ARBA" id="ARBA00022833"/>
    </source>
</evidence>
<evidence type="ECO:0000313" key="10">
    <source>
        <dbReference type="EMBL" id="KAK5527662.1"/>
    </source>
</evidence>
<dbReference type="AlphaFoldDB" id="A0AAV9PQT5"/>
<dbReference type="SUPFAM" id="SSF51556">
    <property type="entry name" value="Metallo-dependent hydrolases"/>
    <property type="match status" value="1"/>
</dbReference>
<keyword evidence="2" id="KW-0479">Metal-binding</keyword>
<dbReference type="InterPro" id="IPR006680">
    <property type="entry name" value="Amidohydro-rel"/>
</dbReference>
<keyword evidence="3 8" id="KW-0210">Decarboxylase</keyword>
<name>A0AAV9PQT5_9PEZI</name>
<comment type="similarity">
    <text evidence="1">Belongs to the metallo-dependent hydrolases superfamily. ACMSD family.</text>
</comment>
<evidence type="ECO:0000259" key="9">
    <source>
        <dbReference type="Pfam" id="PF04909"/>
    </source>
</evidence>
<dbReference type="EMBL" id="JAXLQG010000037">
    <property type="protein sequence ID" value="KAK5527662.1"/>
    <property type="molecule type" value="Genomic_DNA"/>
</dbReference>
<evidence type="ECO:0000256" key="8">
    <source>
        <dbReference type="RuleBase" id="RU366045"/>
    </source>
</evidence>
<sequence length="265" mass="29521">MPGVSFLEGEAARDMARRVNEYAANLRDQHPGKFGFLATLPSLFDSEGCIKEIRYALGELRAEGVLVFSSYGDGNTYLGNNAFRPVWKELNTWKAVVLLHPAMPRNTAGLPPTLVPNVVEFPHETTRSAMDLLFSNTKRDHPDCKIILSHAGGTLPYIVGRIGFMEIFSSAEGSRKTKAEIEAEIKSFYFDLALSGHDNALNCLLNFIPHDHILFGSDTPYAPLQGVLRMNDAWETYTGATQEVRDMVNFKSAYKILPMFQNKAT</sequence>
<evidence type="ECO:0000256" key="5">
    <source>
        <dbReference type="ARBA" id="ARBA00023239"/>
    </source>
</evidence>
<dbReference type="PANTHER" id="PTHR21240:SF29">
    <property type="entry name" value="AMIDOHYDROLASE-RELATED DOMAIN-CONTAINING PROTEIN"/>
    <property type="match status" value="1"/>
</dbReference>
<keyword evidence="4" id="KW-0862">Zinc</keyword>
<keyword evidence="5 8" id="KW-0456">Lyase</keyword>
<dbReference type="EC" id="4.1.1.52" evidence="7"/>